<proteinExistence type="predicted"/>
<organism evidence="1 2">
    <name type="scientific">Streptomyces doebereineriae</name>
    <dbReference type="NCBI Taxonomy" id="3075528"/>
    <lineage>
        <taxon>Bacteria</taxon>
        <taxon>Bacillati</taxon>
        <taxon>Actinomycetota</taxon>
        <taxon>Actinomycetes</taxon>
        <taxon>Kitasatosporales</taxon>
        <taxon>Streptomycetaceae</taxon>
        <taxon>Streptomyces</taxon>
    </lineage>
</organism>
<protein>
    <submittedName>
        <fullName evidence="1">Uncharacterized protein</fullName>
    </submittedName>
</protein>
<sequence length="55" mass="6023">MPDWTDAQAVAELLHRLAHDVHAASELIAELDVAQLRAVSDAALLLHEAVEDHLM</sequence>
<comment type="caution">
    <text evidence="1">The sequence shown here is derived from an EMBL/GenBank/DDBJ whole genome shotgun (WGS) entry which is preliminary data.</text>
</comment>
<evidence type="ECO:0000313" key="2">
    <source>
        <dbReference type="Proteomes" id="UP001183824"/>
    </source>
</evidence>
<dbReference type="Proteomes" id="UP001183824">
    <property type="component" value="Unassembled WGS sequence"/>
</dbReference>
<dbReference type="RefSeq" id="WP_311712791.1">
    <property type="nucleotide sequence ID" value="NZ_JAVREZ010000001.1"/>
</dbReference>
<accession>A0ABU2V1I4</accession>
<dbReference type="EMBL" id="JAVREZ010000001">
    <property type="protein sequence ID" value="MDT0479421.1"/>
    <property type="molecule type" value="Genomic_DNA"/>
</dbReference>
<evidence type="ECO:0000313" key="1">
    <source>
        <dbReference type="EMBL" id="MDT0479421.1"/>
    </source>
</evidence>
<keyword evidence="2" id="KW-1185">Reference proteome</keyword>
<name>A0ABU2V1I4_9ACTN</name>
<reference evidence="2" key="1">
    <citation type="submission" date="2023-07" db="EMBL/GenBank/DDBJ databases">
        <title>30 novel species of actinomycetes from the DSMZ collection.</title>
        <authorList>
            <person name="Nouioui I."/>
        </authorList>
    </citation>
    <scope>NUCLEOTIDE SEQUENCE [LARGE SCALE GENOMIC DNA]</scope>
    <source>
        <strain evidence="2">DSM 41640</strain>
    </source>
</reference>
<gene>
    <name evidence="1" type="ORF">RNB18_04335</name>
</gene>